<dbReference type="AlphaFoldDB" id="A0A3T0E7H6"/>
<dbReference type="Proteomes" id="UP000286954">
    <property type="component" value="Chromosome"/>
</dbReference>
<dbReference type="EMBL" id="CP018911">
    <property type="protein sequence ID" value="AZU03224.1"/>
    <property type="molecule type" value="Genomic_DNA"/>
</dbReference>
<dbReference type="KEGG" id="gak:X907_0679"/>
<sequence length="103" mass="11376">MVTAHDRRYLQSMNKQTIESAILALVEQRGAGKSICPSEAARAVWPEEWQKRMREVRGVAVGMARKGEISILRKGKPVDPDDFKGVYRLSLPVASDAPPEADG</sequence>
<gene>
    <name evidence="1" type="ORF">X907_0679</name>
</gene>
<dbReference type="InterPro" id="IPR036388">
    <property type="entry name" value="WH-like_DNA-bd_sf"/>
</dbReference>
<proteinExistence type="predicted"/>
<protein>
    <recommendedName>
        <fullName evidence="3">DUF3253 domain-containing protein</fullName>
    </recommendedName>
</protein>
<evidence type="ECO:0008006" key="3">
    <source>
        <dbReference type="Google" id="ProtNLM"/>
    </source>
</evidence>
<organism evidence="1 2">
    <name type="scientific">Glycocaulis alkaliphilus</name>
    <dbReference type="NCBI Taxonomy" id="1434191"/>
    <lineage>
        <taxon>Bacteria</taxon>
        <taxon>Pseudomonadati</taxon>
        <taxon>Pseudomonadota</taxon>
        <taxon>Alphaproteobacteria</taxon>
        <taxon>Maricaulales</taxon>
        <taxon>Maricaulaceae</taxon>
        <taxon>Glycocaulis</taxon>
    </lineage>
</organism>
<dbReference type="Gene3D" id="1.10.10.10">
    <property type="entry name" value="Winged helix-like DNA-binding domain superfamily/Winged helix DNA-binding domain"/>
    <property type="match status" value="1"/>
</dbReference>
<dbReference type="InterPro" id="IPR036390">
    <property type="entry name" value="WH_DNA-bd_sf"/>
</dbReference>
<evidence type="ECO:0000313" key="2">
    <source>
        <dbReference type="Proteomes" id="UP000286954"/>
    </source>
</evidence>
<evidence type="ECO:0000313" key="1">
    <source>
        <dbReference type="EMBL" id="AZU03224.1"/>
    </source>
</evidence>
<dbReference type="Pfam" id="PF11625">
    <property type="entry name" value="DUF3253"/>
    <property type="match status" value="1"/>
</dbReference>
<keyword evidence="2" id="KW-1185">Reference proteome</keyword>
<dbReference type="InterPro" id="IPR021660">
    <property type="entry name" value="DUF3253"/>
</dbReference>
<name>A0A3T0E7H6_9PROT</name>
<dbReference type="SUPFAM" id="SSF46785">
    <property type="entry name" value="Winged helix' DNA-binding domain"/>
    <property type="match status" value="1"/>
</dbReference>
<accession>A0A3T0E7H6</accession>
<reference evidence="1 2" key="1">
    <citation type="submission" date="2016-12" db="EMBL/GenBank/DDBJ databases">
        <title>The genome of dimorphic prosthecate Glycocaulis alkaliphilus 6b-8t, isolated from crude oil dictates its adaptability in petroleum environments.</title>
        <authorList>
            <person name="Wu X.-L."/>
            <person name="Geng S."/>
        </authorList>
    </citation>
    <scope>NUCLEOTIDE SEQUENCE [LARGE SCALE GENOMIC DNA]</scope>
    <source>
        <strain evidence="1 2">6B-8</strain>
    </source>
</reference>